<dbReference type="PANTHER" id="PTHR10105:SF3">
    <property type="entry name" value="SELENOPROTEIN P"/>
    <property type="match status" value="1"/>
</dbReference>
<evidence type="ECO:0000256" key="6">
    <source>
        <dbReference type="SAM" id="MobiDB-lite"/>
    </source>
</evidence>
<name>A0A3Q3BST7_KRYMA</name>
<reference evidence="8" key="2">
    <citation type="submission" date="2025-09" db="UniProtKB">
        <authorList>
            <consortium name="Ensembl"/>
        </authorList>
    </citation>
    <scope>IDENTIFICATION</scope>
</reference>
<accession>A0A3Q3BST7</accession>
<feature type="domain" description="Selenoprotein P N-terminal" evidence="7">
    <location>
        <begin position="1"/>
        <end position="163"/>
    </location>
</feature>
<dbReference type="OMA" id="CSHETAE"/>
<keyword evidence="2" id="KW-0964">Secreted</keyword>
<evidence type="ECO:0000313" key="8">
    <source>
        <dbReference type="Ensembl" id="ENSKMAP00000030099.1"/>
    </source>
</evidence>
<evidence type="ECO:0000256" key="1">
    <source>
        <dbReference type="ARBA" id="ARBA00004613"/>
    </source>
</evidence>
<feature type="compositionally biased region" description="Basic residues" evidence="6">
    <location>
        <begin position="109"/>
        <end position="133"/>
    </location>
</feature>
<dbReference type="PANTHER" id="PTHR10105">
    <property type="entry name" value="SELENOPROTEIN P"/>
    <property type="match status" value="1"/>
</dbReference>
<dbReference type="GO" id="GO:0005576">
    <property type="term" value="C:extracellular region"/>
    <property type="evidence" value="ECO:0007669"/>
    <property type="project" value="UniProtKB-SubCell"/>
</dbReference>
<dbReference type="STRING" id="37003.ENSKMAP00000030099"/>
<evidence type="ECO:0000256" key="3">
    <source>
        <dbReference type="ARBA" id="ARBA00022729"/>
    </source>
</evidence>
<sequence length="191" mass="21127">MVVNDQGGEAERLHPLLAQRLSENILLHKQSEQQPRVWQTLNGKKDDFLIYDRCGRLTHHISLPYSIIGHGHIERAIKDTYCNQECTNAAVQPNADAIPPVGDNTEHGHGRHHGQGHQRHHGHGHHGHGHHPRGFGQGHDHNHGTHHGNHDGVAHGSDQGQSQHQLDVDDMQQVVLTQQMLQEAGGAPVSP</sequence>
<evidence type="ECO:0000259" key="7">
    <source>
        <dbReference type="Pfam" id="PF04592"/>
    </source>
</evidence>
<reference evidence="8" key="1">
    <citation type="submission" date="2025-08" db="UniProtKB">
        <authorList>
            <consortium name="Ensembl"/>
        </authorList>
    </citation>
    <scope>IDENTIFICATION</scope>
</reference>
<organism evidence="8 9">
    <name type="scientific">Kryptolebias marmoratus</name>
    <name type="common">Mangrove killifish</name>
    <name type="synonym">Rivulus marmoratus</name>
    <dbReference type="NCBI Taxonomy" id="37003"/>
    <lineage>
        <taxon>Eukaryota</taxon>
        <taxon>Metazoa</taxon>
        <taxon>Chordata</taxon>
        <taxon>Craniata</taxon>
        <taxon>Vertebrata</taxon>
        <taxon>Euteleostomi</taxon>
        <taxon>Actinopterygii</taxon>
        <taxon>Neopterygii</taxon>
        <taxon>Teleostei</taxon>
        <taxon>Neoteleostei</taxon>
        <taxon>Acanthomorphata</taxon>
        <taxon>Ovalentaria</taxon>
        <taxon>Atherinomorphae</taxon>
        <taxon>Cyprinodontiformes</taxon>
        <taxon>Rivulidae</taxon>
        <taxon>Kryptolebias</taxon>
    </lineage>
</organism>
<dbReference type="GO" id="GO:0001887">
    <property type="term" value="P:selenium compound metabolic process"/>
    <property type="evidence" value="ECO:0007669"/>
    <property type="project" value="TreeGrafter"/>
</dbReference>
<dbReference type="GeneTree" id="ENSGT00510000049326"/>
<keyword evidence="5" id="KW-0325">Glycoprotein</keyword>
<dbReference type="InterPro" id="IPR037941">
    <property type="entry name" value="SeP"/>
</dbReference>
<dbReference type="InterPro" id="IPR007671">
    <property type="entry name" value="Selenoprotein-P_N"/>
</dbReference>
<dbReference type="Proteomes" id="UP000264800">
    <property type="component" value="Unplaced"/>
</dbReference>
<keyword evidence="9" id="KW-1185">Reference proteome</keyword>
<dbReference type="GO" id="GO:0008430">
    <property type="term" value="F:selenium binding"/>
    <property type="evidence" value="ECO:0007669"/>
    <property type="project" value="InterPro"/>
</dbReference>
<evidence type="ECO:0000256" key="5">
    <source>
        <dbReference type="ARBA" id="ARBA00023180"/>
    </source>
</evidence>
<proteinExistence type="predicted"/>
<evidence type="ECO:0000313" key="9">
    <source>
        <dbReference type="Proteomes" id="UP000264800"/>
    </source>
</evidence>
<feature type="compositionally biased region" description="Basic and acidic residues" evidence="6">
    <location>
        <begin position="138"/>
        <end position="153"/>
    </location>
</feature>
<dbReference type="Ensembl" id="ENSKMAT00000030473.1">
    <property type="protein sequence ID" value="ENSKMAP00000030099.1"/>
    <property type="gene ID" value="ENSKMAG00000022243.1"/>
</dbReference>
<comment type="subcellular location">
    <subcellularLocation>
        <location evidence="1">Secreted</location>
    </subcellularLocation>
</comment>
<keyword evidence="3" id="KW-0732">Signal</keyword>
<feature type="region of interest" description="Disordered" evidence="6">
    <location>
        <begin position="94"/>
        <end position="164"/>
    </location>
</feature>
<protein>
    <recommendedName>
        <fullName evidence="7">Selenoprotein P N-terminal domain-containing protein</fullName>
    </recommendedName>
</protein>
<dbReference type="AlphaFoldDB" id="A0A3Q3BST7"/>
<keyword evidence="4" id="KW-0712">Selenocysteine</keyword>
<evidence type="ECO:0000256" key="4">
    <source>
        <dbReference type="ARBA" id="ARBA00022933"/>
    </source>
</evidence>
<evidence type="ECO:0000256" key="2">
    <source>
        <dbReference type="ARBA" id="ARBA00022525"/>
    </source>
</evidence>
<dbReference type="Pfam" id="PF04592">
    <property type="entry name" value="SelP_N"/>
    <property type="match status" value="1"/>
</dbReference>